<accession>A0A3P8CY98</accession>
<dbReference type="AlphaFoldDB" id="A0A183GNK7"/>
<gene>
    <name evidence="2" type="ORF">HPBE_LOCUS24276</name>
</gene>
<proteinExistence type="predicted"/>
<feature type="compositionally biased region" description="Basic and acidic residues" evidence="1">
    <location>
        <begin position="163"/>
        <end position="174"/>
    </location>
</feature>
<dbReference type="WBParaSite" id="HPBE_0002427701-mRNA-1">
    <property type="protein sequence ID" value="HPBE_0002427701-mRNA-1"/>
    <property type="gene ID" value="HPBE_0002427701"/>
</dbReference>
<feature type="compositionally biased region" description="Polar residues" evidence="1">
    <location>
        <begin position="379"/>
        <end position="394"/>
    </location>
</feature>
<feature type="compositionally biased region" description="Pro residues" evidence="1">
    <location>
        <begin position="554"/>
        <end position="568"/>
    </location>
</feature>
<reference evidence="2 3" key="1">
    <citation type="submission" date="2018-11" db="EMBL/GenBank/DDBJ databases">
        <authorList>
            <consortium name="Pathogen Informatics"/>
        </authorList>
    </citation>
    <scope>NUCLEOTIDE SEQUENCE [LARGE SCALE GENOMIC DNA]</scope>
</reference>
<organism evidence="3 4">
    <name type="scientific">Heligmosomoides polygyrus</name>
    <name type="common">Parasitic roundworm</name>
    <dbReference type="NCBI Taxonomy" id="6339"/>
    <lineage>
        <taxon>Eukaryota</taxon>
        <taxon>Metazoa</taxon>
        <taxon>Ecdysozoa</taxon>
        <taxon>Nematoda</taxon>
        <taxon>Chromadorea</taxon>
        <taxon>Rhabditida</taxon>
        <taxon>Rhabditina</taxon>
        <taxon>Rhabditomorpha</taxon>
        <taxon>Strongyloidea</taxon>
        <taxon>Heligmosomidae</taxon>
        <taxon>Heligmosomoides</taxon>
    </lineage>
</organism>
<feature type="region of interest" description="Disordered" evidence="1">
    <location>
        <begin position="379"/>
        <end position="404"/>
    </location>
</feature>
<feature type="compositionally biased region" description="Basic and acidic residues" evidence="1">
    <location>
        <begin position="317"/>
        <end position="328"/>
    </location>
</feature>
<evidence type="ECO:0000256" key="1">
    <source>
        <dbReference type="SAM" id="MobiDB-lite"/>
    </source>
</evidence>
<dbReference type="OrthoDB" id="5406014at2759"/>
<evidence type="ECO:0000313" key="4">
    <source>
        <dbReference type="WBParaSite" id="HPBE_0002427701-mRNA-1"/>
    </source>
</evidence>
<dbReference type="Proteomes" id="UP000050761">
    <property type="component" value="Unassembled WGS sequence"/>
</dbReference>
<evidence type="ECO:0000313" key="2">
    <source>
        <dbReference type="EMBL" id="VDP43982.1"/>
    </source>
</evidence>
<feature type="compositionally biased region" description="Basic and acidic residues" evidence="1">
    <location>
        <begin position="505"/>
        <end position="522"/>
    </location>
</feature>
<accession>A0A183GNK7</accession>
<feature type="region of interest" description="Disordered" evidence="1">
    <location>
        <begin position="505"/>
        <end position="541"/>
    </location>
</feature>
<protein>
    <submittedName>
        <fullName evidence="4">ANK_REP_REGION domain-containing protein</fullName>
    </submittedName>
</protein>
<feature type="compositionally biased region" description="Low complexity" evidence="1">
    <location>
        <begin position="395"/>
        <end position="404"/>
    </location>
</feature>
<sequence length="608" mass="65656">MPRNRENIEAFLLSSLKVAQNVPPPKETVTVGVNTGPVPPAKPCAECGPLRKELQELLKRLTLAETKPTVVSVSMSTDIVPTVEAAVGETTLCYSIGTETDHNDTVECGCDALGVESQSTECQTTTAVMTEIGVGVETSVADVDLQTDDQLTPRTHFGVNTDEVEKPPEVEKADQATVTEEIPASKAEVVDQETMTIPKYFRNIPSQTIALEEVVEDREVILPTESPTTAASSDAECQTETVQLLCYHTIGTETDHNDTVECGCDALGVESQSTECQTTTAVMTDIGVGVETSVADVDLQTDDQLTPRTHFGVNTDEVEKPPEVEKSDQATVTEEIPALKAEVVDQETMTIPKYFRNIPSQTIALEEVVEDREVILPTESPTTAASSDAECQTETDSTVDSTASDDVAGDAAVVTNCPRCRQREETFTRNVGVGACSVADKVCIECDKASPEEVDENDAPGFKVEKDETRSKDFDRARAVAVKKLLTSEQKQPFVRGTAVSRSARIERNKGDHLEYITEKNKSSSVAPPTPATTPSGETADALKSKVVLKKEIPVPPSNLPEPVPARIPRPKISKYAVPAENAETPDEEEEAADRLTPLRSELRSLGR</sequence>
<feature type="region of interest" description="Disordered" evidence="1">
    <location>
        <begin position="554"/>
        <end position="608"/>
    </location>
</feature>
<feature type="compositionally biased region" description="Low complexity" evidence="1">
    <location>
        <begin position="523"/>
        <end position="540"/>
    </location>
</feature>
<name>A0A183GNK7_HELPZ</name>
<feature type="region of interest" description="Disordered" evidence="1">
    <location>
        <begin position="308"/>
        <end position="330"/>
    </location>
</feature>
<evidence type="ECO:0000313" key="3">
    <source>
        <dbReference type="Proteomes" id="UP000050761"/>
    </source>
</evidence>
<reference evidence="4" key="2">
    <citation type="submission" date="2019-09" db="UniProtKB">
        <authorList>
            <consortium name="WormBaseParasite"/>
        </authorList>
    </citation>
    <scope>IDENTIFICATION</scope>
</reference>
<keyword evidence="3" id="KW-1185">Reference proteome</keyword>
<dbReference type="EMBL" id="UZAH01036100">
    <property type="protein sequence ID" value="VDP43982.1"/>
    <property type="molecule type" value="Genomic_DNA"/>
</dbReference>
<feature type="region of interest" description="Disordered" evidence="1">
    <location>
        <begin position="152"/>
        <end position="175"/>
    </location>
</feature>